<dbReference type="GO" id="GO:0071555">
    <property type="term" value="P:cell wall organization"/>
    <property type="evidence" value="ECO:0007669"/>
    <property type="project" value="UniProtKB-UniRule"/>
</dbReference>
<keyword evidence="4" id="KW-0808">Transferase</keyword>
<keyword evidence="3" id="KW-0328">Glycosyltransferase</keyword>
<feature type="domain" description="L,D-TPase catalytic" evidence="11">
    <location>
        <begin position="62"/>
        <end position="191"/>
    </location>
</feature>
<dbReference type="GO" id="GO:0005576">
    <property type="term" value="C:extracellular region"/>
    <property type="evidence" value="ECO:0007669"/>
    <property type="project" value="TreeGrafter"/>
</dbReference>
<sequence>MRRVLLVALSLVTLLPAFTAARAENLDPEERYSYGRYTTRYSGGASSIARSSVSFDASYAPGTIVVNTAERRLYLVTGPGQAIRYGIGVGRDGFRWAGVTAVSAKKEWPTWTPPAQMRRRQPGLPAMMKGGIDNPLGARAMYLGSSLYRIHGSNEPETIGQAVSSGCFRMTNEDVIDLYDRVRVGAKVVVLR</sequence>
<name>A0A327KBR3_9BRAD</name>
<evidence type="ECO:0000256" key="9">
    <source>
        <dbReference type="PROSITE-ProRule" id="PRU01373"/>
    </source>
</evidence>
<comment type="similarity">
    <text evidence="2">Belongs to the YkuD family.</text>
</comment>
<evidence type="ECO:0000256" key="5">
    <source>
        <dbReference type="ARBA" id="ARBA00022801"/>
    </source>
</evidence>
<dbReference type="GO" id="GO:0018104">
    <property type="term" value="P:peptidoglycan-protein cross-linking"/>
    <property type="evidence" value="ECO:0007669"/>
    <property type="project" value="TreeGrafter"/>
</dbReference>
<evidence type="ECO:0000256" key="3">
    <source>
        <dbReference type="ARBA" id="ARBA00022676"/>
    </source>
</evidence>
<dbReference type="GO" id="GO:0071972">
    <property type="term" value="F:peptidoglycan L,D-transpeptidase activity"/>
    <property type="evidence" value="ECO:0007669"/>
    <property type="project" value="TreeGrafter"/>
</dbReference>
<feature type="active site" description="Proton donor/acceptor" evidence="9">
    <location>
        <position position="151"/>
    </location>
</feature>
<keyword evidence="7 9" id="KW-0573">Peptidoglycan synthesis</keyword>
<dbReference type="InterPro" id="IPR050979">
    <property type="entry name" value="LD-transpeptidase"/>
</dbReference>
<dbReference type="FunFam" id="2.40.440.10:FF:000002">
    <property type="entry name" value="L,D-transpeptidase ErfK/SrfK"/>
    <property type="match status" value="1"/>
</dbReference>
<dbReference type="SUPFAM" id="SSF141523">
    <property type="entry name" value="L,D-transpeptidase catalytic domain-like"/>
    <property type="match status" value="1"/>
</dbReference>
<evidence type="ECO:0000313" key="13">
    <source>
        <dbReference type="Proteomes" id="UP000248863"/>
    </source>
</evidence>
<dbReference type="OrthoDB" id="8478453at2"/>
<evidence type="ECO:0000256" key="4">
    <source>
        <dbReference type="ARBA" id="ARBA00022679"/>
    </source>
</evidence>
<evidence type="ECO:0000256" key="2">
    <source>
        <dbReference type="ARBA" id="ARBA00005992"/>
    </source>
</evidence>
<accession>A0A327KBR3</accession>
<evidence type="ECO:0000256" key="1">
    <source>
        <dbReference type="ARBA" id="ARBA00004752"/>
    </source>
</evidence>
<dbReference type="Pfam" id="PF03734">
    <property type="entry name" value="YkuD"/>
    <property type="match status" value="1"/>
</dbReference>
<dbReference type="PANTHER" id="PTHR30582">
    <property type="entry name" value="L,D-TRANSPEPTIDASE"/>
    <property type="match status" value="1"/>
</dbReference>
<gene>
    <name evidence="12" type="ORF">CH338_19070</name>
</gene>
<evidence type="ECO:0000256" key="7">
    <source>
        <dbReference type="ARBA" id="ARBA00022984"/>
    </source>
</evidence>
<organism evidence="12 13">
    <name type="scientific">Rhodoplanes elegans</name>
    <dbReference type="NCBI Taxonomy" id="29408"/>
    <lineage>
        <taxon>Bacteria</taxon>
        <taxon>Pseudomonadati</taxon>
        <taxon>Pseudomonadota</taxon>
        <taxon>Alphaproteobacteria</taxon>
        <taxon>Hyphomicrobiales</taxon>
        <taxon>Nitrobacteraceae</taxon>
        <taxon>Rhodoplanes</taxon>
    </lineage>
</organism>
<dbReference type="InterPro" id="IPR005490">
    <property type="entry name" value="LD_TPept_cat_dom"/>
</dbReference>
<dbReference type="UniPathway" id="UPA00219"/>
<dbReference type="EMBL" id="NPEU01000255">
    <property type="protein sequence ID" value="RAI35534.1"/>
    <property type="molecule type" value="Genomic_DNA"/>
</dbReference>
<dbReference type="GO" id="GO:0016757">
    <property type="term" value="F:glycosyltransferase activity"/>
    <property type="evidence" value="ECO:0007669"/>
    <property type="project" value="UniProtKB-KW"/>
</dbReference>
<comment type="pathway">
    <text evidence="1 9">Cell wall biogenesis; peptidoglycan biosynthesis.</text>
</comment>
<comment type="caution">
    <text evidence="12">The sequence shown here is derived from an EMBL/GenBank/DDBJ whole genome shotgun (WGS) entry which is preliminary data.</text>
</comment>
<dbReference type="CDD" id="cd16913">
    <property type="entry name" value="YkuD_like"/>
    <property type="match status" value="1"/>
</dbReference>
<dbReference type="RefSeq" id="WP_111358707.1">
    <property type="nucleotide sequence ID" value="NZ_NHSK01000047.1"/>
</dbReference>
<evidence type="ECO:0000256" key="6">
    <source>
        <dbReference type="ARBA" id="ARBA00022960"/>
    </source>
</evidence>
<dbReference type="Proteomes" id="UP000248863">
    <property type="component" value="Unassembled WGS sequence"/>
</dbReference>
<keyword evidence="6 9" id="KW-0133">Cell shape</keyword>
<keyword evidence="13" id="KW-1185">Reference proteome</keyword>
<dbReference type="GO" id="GO:0008360">
    <property type="term" value="P:regulation of cell shape"/>
    <property type="evidence" value="ECO:0007669"/>
    <property type="project" value="UniProtKB-UniRule"/>
</dbReference>
<feature type="signal peptide" evidence="10">
    <location>
        <begin position="1"/>
        <end position="23"/>
    </location>
</feature>
<feature type="chain" id="PRO_5016429604" evidence="10">
    <location>
        <begin position="24"/>
        <end position="192"/>
    </location>
</feature>
<keyword evidence="8 9" id="KW-0961">Cell wall biogenesis/degradation</keyword>
<feature type="active site" description="Nucleophile" evidence="9">
    <location>
        <position position="167"/>
    </location>
</feature>
<keyword evidence="5" id="KW-0378">Hydrolase</keyword>
<proteinExistence type="inferred from homology"/>
<evidence type="ECO:0000313" key="12">
    <source>
        <dbReference type="EMBL" id="RAI35534.1"/>
    </source>
</evidence>
<evidence type="ECO:0000259" key="11">
    <source>
        <dbReference type="PROSITE" id="PS52029"/>
    </source>
</evidence>
<keyword evidence="10" id="KW-0732">Signal</keyword>
<evidence type="ECO:0000256" key="10">
    <source>
        <dbReference type="SAM" id="SignalP"/>
    </source>
</evidence>
<evidence type="ECO:0000256" key="8">
    <source>
        <dbReference type="ARBA" id="ARBA00023316"/>
    </source>
</evidence>
<dbReference type="InterPro" id="IPR038063">
    <property type="entry name" value="Transpep_catalytic_dom"/>
</dbReference>
<protein>
    <submittedName>
        <fullName evidence="12">L,D-transpeptidase</fullName>
    </submittedName>
</protein>
<dbReference type="Gene3D" id="2.40.440.10">
    <property type="entry name" value="L,D-transpeptidase catalytic domain-like"/>
    <property type="match status" value="1"/>
</dbReference>
<dbReference type="AlphaFoldDB" id="A0A327KBR3"/>
<reference evidence="12 13" key="1">
    <citation type="submission" date="2017-07" db="EMBL/GenBank/DDBJ databases">
        <title>Draft Genome Sequences of Select Purple Nonsulfur Bacteria.</title>
        <authorList>
            <person name="Lasarre B."/>
            <person name="Mckinlay J.B."/>
        </authorList>
    </citation>
    <scope>NUCLEOTIDE SEQUENCE [LARGE SCALE GENOMIC DNA]</scope>
    <source>
        <strain evidence="12 13">DSM 11907</strain>
    </source>
</reference>
<dbReference type="PROSITE" id="PS52029">
    <property type="entry name" value="LD_TPASE"/>
    <property type="match status" value="1"/>
</dbReference>
<dbReference type="PANTHER" id="PTHR30582:SF24">
    <property type="entry name" value="L,D-TRANSPEPTIDASE ERFK_SRFK-RELATED"/>
    <property type="match status" value="1"/>
</dbReference>